<keyword evidence="4" id="KW-0808">Transferase</keyword>
<dbReference type="NCBIfam" id="TIGR00129">
    <property type="entry name" value="fdhD_narQ"/>
    <property type="match status" value="1"/>
</dbReference>
<evidence type="ECO:0000256" key="3">
    <source>
        <dbReference type="HAMAP-Rule" id="MF_00187"/>
    </source>
</evidence>
<protein>
    <recommendedName>
        <fullName evidence="3">Sulfur carrier protein FdhD</fullName>
    </recommendedName>
</protein>
<comment type="function">
    <text evidence="3">Required for formate dehydrogenase (FDH) activity. Acts as a sulfur carrier protein that transfers sulfur from IscS to the molybdenum cofactor prior to its insertion into FDH.</text>
</comment>
<dbReference type="Gene3D" id="3.10.20.10">
    <property type="match status" value="1"/>
</dbReference>
<dbReference type="PIRSF" id="PIRSF015626">
    <property type="entry name" value="FdhD"/>
    <property type="match status" value="1"/>
</dbReference>
<dbReference type="Gene3D" id="3.40.140.10">
    <property type="entry name" value="Cytidine Deaminase, domain 2"/>
    <property type="match status" value="1"/>
</dbReference>
<dbReference type="HAMAP" id="MF_00187">
    <property type="entry name" value="FdhD"/>
    <property type="match status" value="1"/>
</dbReference>
<dbReference type="InterPro" id="IPR016193">
    <property type="entry name" value="Cytidine_deaminase-like"/>
</dbReference>
<keyword evidence="5" id="KW-1185">Reference proteome</keyword>
<comment type="caution">
    <text evidence="4">The sequence shown here is derived from an EMBL/GenBank/DDBJ whole genome shotgun (WGS) entry which is preliminary data.</text>
</comment>
<dbReference type="SUPFAM" id="SSF53927">
    <property type="entry name" value="Cytidine deaminase-like"/>
    <property type="match status" value="1"/>
</dbReference>
<evidence type="ECO:0000256" key="1">
    <source>
        <dbReference type="ARBA" id="ARBA00022490"/>
    </source>
</evidence>
<dbReference type="GO" id="GO:0016783">
    <property type="term" value="F:sulfurtransferase activity"/>
    <property type="evidence" value="ECO:0007669"/>
    <property type="project" value="InterPro"/>
</dbReference>
<sequence length="272" mass="29159">MTRPLPPPSAWRPARLLSIHDAPQAIDQCVAEETPVAFHYNGMPHAVMMATPQDLADFALGFSWTEGIVASPKAIRGVDIQPRDDGSIDITLRIDGPSFARLLSTGRRAMTGRSSCGVCGTEHIDDVTRVLPPVPRGTPVAMSAIGRALEALETRQPLNADVHMVHAAAWADLHGTVTLAREDIGRHNALDKLIGARMAAGAETDGFAIITSRCSFEMVQKAVAAGISVLVALSAPTARALDVAERAGLTLVARARRDRQMVFTHPWRIEAT</sequence>
<evidence type="ECO:0000313" key="4">
    <source>
        <dbReference type="EMBL" id="NVN41176.1"/>
    </source>
</evidence>
<dbReference type="RefSeq" id="WP_176614088.1">
    <property type="nucleotide sequence ID" value="NZ_JABXXR010000098.1"/>
</dbReference>
<comment type="similarity">
    <text evidence="3">Belongs to the FdhD family.</text>
</comment>
<dbReference type="EMBL" id="JABXXR010000098">
    <property type="protein sequence ID" value="NVN41176.1"/>
    <property type="molecule type" value="Genomic_DNA"/>
</dbReference>
<dbReference type="GO" id="GO:0006777">
    <property type="term" value="P:Mo-molybdopterin cofactor biosynthetic process"/>
    <property type="evidence" value="ECO:0007669"/>
    <property type="project" value="UniProtKB-UniRule"/>
</dbReference>
<dbReference type="GO" id="GO:0097163">
    <property type="term" value="F:sulfur carrier activity"/>
    <property type="evidence" value="ECO:0007669"/>
    <property type="project" value="UniProtKB-UniRule"/>
</dbReference>
<gene>
    <name evidence="3 4" type="primary">fdhD</name>
    <name evidence="4" type="ORF">HUK82_11480</name>
</gene>
<proteinExistence type="inferred from homology"/>
<dbReference type="InterPro" id="IPR003786">
    <property type="entry name" value="FdhD"/>
</dbReference>
<accession>A0A850PG30</accession>
<dbReference type="PANTHER" id="PTHR30592:SF1">
    <property type="entry name" value="SULFUR CARRIER PROTEIN FDHD"/>
    <property type="match status" value="1"/>
</dbReference>
<keyword evidence="2 3" id="KW-0501">Molybdenum cofactor biosynthesis</keyword>
<dbReference type="AlphaFoldDB" id="A0A850PG30"/>
<organism evidence="4 5">
    <name type="scientific">Ameyamaea chiangmaiensis</name>
    <dbReference type="NCBI Taxonomy" id="442969"/>
    <lineage>
        <taxon>Bacteria</taxon>
        <taxon>Pseudomonadati</taxon>
        <taxon>Pseudomonadota</taxon>
        <taxon>Alphaproteobacteria</taxon>
        <taxon>Acetobacterales</taxon>
        <taxon>Acetobacteraceae</taxon>
        <taxon>Ameyamaea</taxon>
    </lineage>
</organism>
<name>A0A850PG30_9PROT</name>
<dbReference type="Proteomes" id="UP000585665">
    <property type="component" value="Unassembled WGS sequence"/>
</dbReference>
<dbReference type="GO" id="GO:0005737">
    <property type="term" value="C:cytoplasm"/>
    <property type="evidence" value="ECO:0007669"/>
    <property type="project" value="UniProtKB-SubCell"/>
</dbReference>
<evidence type="ECO:0000256" key="2">
    <source>
        <dbReference type="ARBA" id="ARBA00023150"/>
    </source>
</evidence>
<reference evidence="4 5" key="1">
    <citation type="submission" date="2020-06" db="EMBL/GenBank/DDBJ databases">
        <title>Description of novel acetic acid bacteria.</title>
        <authorList>
            <person name="Sombolestani A."/>
        </authorList>
    </citation>
    <scope>NUCLEOTIDE SEQUENCE [LARGE SCALE GENOMIC DNA]</scope>
    <source>
        <strain evidence="4 5">LMG 27010</strain>
    </source>
</reference>
<keyword evidence="1 3" id="KW-0963">Cytoplasm</keyword>
<dbReference type="PANTHER" id="PTHR30592">
    <property type="entry name" value="FORMATE DEHYDROGENASE"/>
    <property type="match status" value="1"/>
</dbReference>
<evidence type="ECO:0000313" key="5">
    <source>
        <dbReference type="Proteomes" id="UP000585665"/>
    </source>
</evidence>
<comment type="subcellular location">
    <subcellularLocation>
        <location evidence="3">Cytoplasm</location>
    </subcellularLocation>
</comment>
<feature type="active site" description="Cysteine persulfide intermediate" evidence="3">
    <location>
        <position position="116"/>
    </location>
</feature>
<comment type="caution">
    <text evidence="3">Lacks conserved residue(s) required for the propagation of feature annotation.</text>
</comment>
<dbReference type="Pfam" id="PF02634">
    <property type="entry name" value="FdhD-NarQ"/>
    <property type="match status" value="1"/>
</dbReference>